<feature type="signal peptide" evidence="1">
    <location>
        <begin position="1"/>
        <end position="24"/>
    </location>
</feature>
<accession>A0A8R1XPB5</accession>
<proteinExistence type="predicted"/>
<dbReference type="OMA" id="SKCNTRE"/>
<reference evidence="2" key="2">
    <citation type="submission" date="2022-06" db="UniProtKB">
        <authorList>
            <consortium name="EnsemblMetazoa"/>
        </authorList>
    </citation>
    <scope>IDENTIFICATION</scope>
</reference>
<dbReference type="Proteomes" id="UP000024404">
    <property type="component" value="Unassembled WGS sequence"/>
</dbReference>
<dbReference type="EnsemblMetazoa" id="OVOC12448.1">
    <property type="protein sequence ID" value="OVOC12448.1"/>
    <property type="gene ID" value="WBGene00249257"/>
</dbReference>
<protein>
    <submittedName>
        <fullName evidence="2">Uncharacterized protein</fullName>
    </submittedName>
</protein>
<name>A0A8R1XPB5_ONCVO</name>
<feature type="chain" id="PRO_5035751497" evidence="1">
    <location>
        <begin position="25"/>
        <end position="155"/>
    </location>
</feature>
<dbReference type="EMBL" id="CMVM020000472">
    <property type="status" value="NOT_ANNOTATED_CDS"/>
    <property type="molecule type" value="Genomic_DNA"/>
</dbReference>
<evidence type="ECO:0000256" key="1">
    <source>
        <dbReference type="SAM" id="SignalP"/>
    </source>
</evidence>
<reference evidence="3" key="1">
    <citation type="submission" date="2013-10" db="EMBL/GenBank/DDBJ databases">
        <title>Genome sequencing of Onchocerca volvulus.</title>
        <authorList>
            <person name="Cotton J."/>
            <person name="Tsai J."/>
            <person name="Stanley E."/>
            <person name="Tracey A."/>
            <person name="Holroyd N."/>
            <person name="Lustigman S."/>
            <person name="Berriman M."/>
        </authorList>
    </citation>
    <scope>NUCLEOTIDE SEQUENCE</scope>
</reference>
<evidence type="ECO:0000313" key="3">
    <source>
        <dbReference type="Proteomes" id="UP000024404"/>
    </source>
</evidence>
<organism evidence="2 3">
    <name type="scientific">Onchocerca volvulus</name>
    <dbReference type="NCBI Taxonomy" id="6282"/>
    <lineage>
        <taxon>Eukaryota</taxon>
        <taxon>Metazoa</taxon>
        <taxon>Ecdysozoa</taxon>
        <taxon>Nematoda</taxon>
        <taxon>Chromadorea</taxon>
        <taxon>Rhabditida</taxon>
        <taxon>Spirurina</taxon>
        <taxon>Spiruromorpha</taxon>
        <taxon>Filarioidea</taxon>
        <taxon>Onchocercidae</taxon>
        <taxon>Onchocerca</taxon>
    </lineage>
</organism>
<keyword evidence="1" id="KW-0732">Signal</keyword>
<evidence type="ECO:0000313" key="2">
    <source>
        <dbReference type="EnsemblMetazoa" id="OVOC12448.1"/>
    </source>
</evidence>
<keyword evidence="3" id="KW-1185">Reference proteome</keyword>
<dbReference type="AlphaFoldDB" id="A0A8R1XPB5"/>
<sequence>MIAIVLVAFLKLCILEIEILPIKAITTCHFSRPSQASPTAWIDVIDECKESDKDAICFSGYNPGVAYFHIAVGWWRVLHTENTCFTKQYLRQKLACKDDEETPMEGCYRDKVHYKNFFLCWCTGSKCNTREKITQIYRKTNTIFIVGAGCKPLEF</sequence>